<evidence type="ECO:0000313" key="1">
    <source>
        <dbReference type="EMBL" id="KAG7513471.1"/>
    </source>
</evidence>
<comment type="caution">
    <text evidence="1">The sequence shown here is derived from an EMBL/GenBank/DDBJ whole genome shotgun (WGS) entry which is preliminary data.</text>
</comment>
<dbReference type="Proteomes" id="UP000693946">
    <property type="component" value="Linkage Group LG14"/>
</dbReference>
<protein>
    <submittedName>
        <fullName evidence="1">Uncharacterized protein</fullName>
    </submittedName>
</protein>
<keyword evidence="2" id="KW-1185">Reference proteome</keyword>
<dbReference type="EMBL" id="JAGKHQ010000006">
    <property type="protein sequence ID" value="KAG7513471.1"/>
    <property type="molecule type" value="Genomic_DNA"/>
</dbReference>
<proteinExistence type="predicted"/>
<dbReference type="AlphaFoldDB" id="A0AAV6S823"/>
<sequence>MHIRLKVCKFDLHKQDRKTTKQLNVDHLEVIRVASIKIQVRCFAGIGAVRHETIIGSVFQNDMKMFVDRYADLVLKLLGTLHQCFPPFCQWVVDKQIIFASKWDERDMFRGHQTSSLSPPFLDKDT</sequence>
<reference evidence="1 2" key="1">
    <citation type="journal article" date="2021" name="Sci. Rep.">
        <title>Chromosome anchoring in Senegalese sole (Solea senegalensis) reveals sex-associated markers and genome rearrangements in flatfish.</title>
        <authorList>
            <person name="Guerrero-Cozar I."/>
            <person name="Gomez-Garrido J."/>
            <person name="Berbel C."/>
            <person name="Martinez-Blanch J.F."/>
            <person name="Alioto T."/>
            <person name="Claros M.G."/>
            <person name="Gagnaire P.A."/>
            <person name="Manchado M."/>
        </authorList>
    </citation>
    <scope>NUCLEOTIDE SEQUENCE [LARGE SCALE GENOMIC DNA]</scope>
    <source>
        <strain evidence="1">Sse05_10M</strain>
    </source>
</reference>
<name>A0AAV6S823_SOLSE</name>
<evidence type="ECO:0000313" key="2">
    <source>
        <dbReference type="Proteomes" id="UP000693946"/>
    </source>
</evidence>
<accession>A0AAV6S823</accession>
<gene>
    <name evidence="1" type="ORF">JOB18_008904</name>
</gene>
<organism evidence="1 2">
    <name type="scientific">Solea senegalensis</name>
    <name type="common">Senegalese sole</name>
    <dbReference type="NCBI Taxonomy" id="28829"/>
    <lineage>
        <taxon>Eukaryota</taxon>
        <taxon>Metazoa</taxon>
        <taxon>Chordata</taxon>
        <taxon>Craniata</taxon>
        <taxon>Vertebrata</taxon>
        <taxon>Euteleostomi</taxon>
        <taxon>Actinopterygii</taxon>
        <taxon>Neopterygii</taxon>
        <taxon>Teleostei</taxon>
        <taxon>Neoteleostei</taxon>
        <taxon>Acanthomorphata</taxon>
        <taxon>Carangaria</taxon>
        <taxon>Pleuronectiformes</taxon>
        <taxon>Pleuronectoidei</taxon>
        <taxon>Soleidae</taxon>
        <taxon>Solea</taxon>
    </lineage>
</organism>